<evidence type="ECO:0000313" key="2">
    <source>
        <dbReference type="Proteomes" id="UP000000560"/>
    </source>
</evidence>
<reference evidence="2" key="2">
    <citation type="journal article" date="2009" name="Fungal Genet. Biol.">
        <title>The 2008 update of the Aspergillus nidulans genome annotation: a community effort.</title>
        <authorList>
            <person name="Wortman J.R."/>
            <person name="Gilsenan J.M."/>
            <person name="Joardar V."/>
            <person name="Deegan J."/>
            <person name="Clutterbuck J."/>
            <person name="Andersen M.R."/>
            <person name="Archer D."/>
            <person name="Bencina M."/>
            <person name="Braus G."/>
            <person name="Coutinho P."/>
            <person name="von Dohren H."/>
            <person name="Doonan J."/>
            <person name="Driessen A.J."/>
            <person name="Durek P."/>
            <person name="Espeso E."/>
            <person name="Fekete E."/>
            <person name="Flipphi M."/>
            <person name="Estrada C.G."/>
            <person name="Geysens S."/>
            <person name="Goldman G."/>
            <person name="de Groot P.W."/>
            <person name="Hansen K."/>
            <person name="Harris S.D."/>
            <person name="Heinekamp T."/>
            <person name="Helmstaedt K."/>
            <person name="Henrissat B."/>
            <person name="Hofmann G."/>
            <person name="Homan T."/>
            <person name="Horio T."/>
            <person name="Horiuchi H."/>
            <person name="James S."/>
            <person name="Jones M."/>
            <person name="Karaffa L."/>
            <person name="Karanyi Z."/>
            <person name="Kato M."/>
            <person name="Keller N."/>
            <person name="Kelly D.E."/>
            <person name="Kiel J.A."/>
            <person name="Kim J.M."/>
            <person name="van der Klei I.J."/>
            <person name="Klis F.M."/>
            <person name="Kovalchuk A."/>
            <person name="Krasevec N."/>
            <person name="Kubicek C.P."/>
            <person name="Liu B."/>
            <person name="Maccabe A."/>
            <person name="Meyer V."/>
            <person name="Mirabito P."/>
            <person name="Miskei M."/>
            <person name="Mos M."/>
            <person name="Mullins J."/>
            <person name="Nelson D.R."/>
            <person name="Nielsen J."/>
            <person name="Oakley B.R."/>
            <person name="Osmani S.A."/>
            <person name="Pakula T."/>
            <person name="Paszewski A."/>
            <person name="Paulsen I."/>
            <person name="Pilsyk S."/>
            <person name="Pocsi I."/>
            <person name="Punt P.J."/>
            <person name="Ram A.F."/>
            <person name="Ren Q."/>
            <person name="Robellet X."/>
            <person name="Robson G."/>
            <person name="Seiboth B."/>
            <person name="van Solingen P."/>
            <person name="Specht T."/>
            <person name="Sun J."/>
            <person name="Taheri-Talesh N."/>
            <person name="Takeshita N."/>
            <person name="Ussery D."/>
            <person name="vanKuyk P.A."/>
            <person name="Visser H."/>
            <person name="van de Vondervoort P.J."/>
            <person name="de Vries R.P."/>
            <person name="Walton J."/>
            <person name="Xiang X."/>
            <person name="Xiong Y."/>
            <person name="Zeng A.P."/>
            <person name="Brandt B.W."/>
            <person name="Cornell M.J."/>
            <person name="van den Hondel C.A."/>
            <person name="Visser J."/>
            <person name="Oliver S.G."/>
            <person name="Turner G."/>
        </authorList>
    </citation>
    <scope>GENOME REANNOTATION</scope>
    <source>
        <strain evidence="2">FGSC A4 / ATCC 38163 / CBS 112.46 / NRRL 194 / M139</strain>
    </source>
</reference>
<dbReference type="EMBL" id="BN001304">
    <property type="protein sequence ID" value="CBF78411.1"/>
    <property type="molecule type" value="Genomic_DNA"/>
</dbReference>
<gene>
    <name evidence="1" type="ORF">ANIA_07420</name>
</gene>
<name>Q5AWB0_EMENI</name>
<dbReference type="AlphaFoldDB" id="Q5AWB0"/>
<dbReference type="Proteomes" id="UP000000560">
    <property type="component" value="Chromosome IV"/>
</dbReference>
<dbReference type="KEGG" id="ani:ANIA_07420"/>
<dbReference type="HOGENOM" id="CLU_2145830_0_0_1"/>
<organism evidence="1 2">
    <name type="scientific">Emericella nidulans (strain FGSC A4 / ATCC 38163 / CBS 112.46 / NRRL 194 / M139)</name>
    <name type="common">Aspergillus nidulans</name>
    <dbReference type="NCBI Taxonomy" id="227321"/>
    <lineage>
        <taxon>Eukaryota</taxon>
        <taxon>Fungi</taxon>
        <taxon>Dikarya</taxon>
        <taxon>Ascomycota</taxon>
        <taxon>Pezizomycotina</taxon>
        <taxon>Eurotiomycetes</taxon>
        <taxon>Eurotiomycetidae</taxon>
        <taxon>Eurotiales</taxon>
        <taxon>Aspergillaceae</taxon>
        <taxon>Aspergillus</taxon>
        <taxon>Aspergillus subgen. Nidulantes</taxon>
    </lineage>
</organism>
<keyword evidence="2" id="KW-1185">Reference proteome</keyword>
<protein>
    <submittedName>
        <fullName evidence="1">Uncharacterized protein</fullName>
    </submittedName>
</protein>
<reference evidence="2" key="1">
    <citation type="journal article" date="2005" name="Nature">
        <title>Sequencing of Aspergillus nidulans and comparative analysis with A. fumigatus and A. oryzae.</title>
        <authorList>
            <person name="Galagan J.E."/>
            <person name="Calvo S.E."/>
            <person name="Cuomo C."/>
            <person name="Ma L.J."/>
            <person name="Wortman J.R."/>
            <person name="Batzoglou S."/>
            <person name="Lee S.I."/>
            <person name="Basturkmen M."/>
            <person name="Spevak C.C."/>
            <person name="Clutterbuck J."/>
            <person name="Kapitonov V."/>
            <person name="Jurka J."/>
            <person name="Scazzocchio C."/>
            <person name="Farman M."/>
            <person name="Butler J."/>
            <person name="Purcell S."/>
            <person name="Harris S."/>
            <person name="Braus G.H."/>
            <person name="Draht O."/>
            <person name="Busch S."/>
            <person name="D'Enfert C."/>
            <person name="Bouchier C."/>
            <person name="Goldman G.H."/>
            <person name="Bell-Pedersen D."/>
            <person name="Griffiths-Jones S."/>
            <person name="Doonan J.H."/>
            <person name="Yu J."/>
            <person name="Vienken K."/>
            <person name="Pain A."/>
            <person name="Freitag M."/>
            <person name="Selker E.U."/>
            <person name="Archer D.B."/>
            <person name="Penalva M.A."/>
            <person name="Oakley B.R."/>
            <person name="Momany M."/>
            <person name="Tanaka T."/>
            <person name="Kumagai T."/>
            <person name="Asai K."/>
            <person name="Machida M."/>
            <person name="Nierman W.C."/>
            <person name="Denning D.W."/>
            <person name="Caddick M."/>
            <person name="Hynes M."/>
            <person name="Paoletti M."/>
            <person name="Fischer R."/>
            <person name="Miller B."/>
            <person name="Dyer P."/>
            <person name="Sachs M.S."/>
            <person name="Osmani S.A."/>
            <person name="Birren B.W."/>
        </authorList>
    </citation>
    <scope>NUCLEOTIDE SEQUENCE [LARGE SCALE GENOMIC DNA]</scope>
    <source>
        <strain evidence="2">FGSC A4 / ATCC 38163 / CBS 112.46 / NRRL 194 / M139</strain>
    </source>
</reference>
<dbReference type="InParanoid" id="Q5AWB0"/>
<dbReference type="GeneID" id="2869851"/>
<accession>Q5AWB0</accession>
<proteinExistence type="predicted"/>
<evidence type="ECO:0000313" key="1">
    <source>
        <dbReference type="EMBL" id="CBF78411.1"/>
    </source>
</evidence>
<dbReference type="RefSeq" id="XP_680689.1">
    <property type="nucleotide sequence ID" value="XM_675597.1"/>
</dbReference>
<sequence length="112" mass="12108">MLLWGLSRASSLLARWVNHNSYLEKITAGPAILDPPWGKAGRQQVSLHGLIKDCWRLGGHSSGGAGVAPQLALPAMAVGKSGCGAEIWSKDAKLRTYKLCYYAAMSLIREEK</sequence>
<accession>C8VCB9</accession>
<dbReference type="VEuPathDB" id="FungiDB:AN7420"/>